<dbReference type="Proteomes" id="UP000433575">
    <property type="component" value="Unassembled WGS sequence"/>
</dbReference>
<dbReference type="PANTHER" id="PTHR23526">
    <property type="entry name" value="INTEGRAL MEMBRANE TRANSPORT PROTEIN-RELATED"/>
    <property type="match status" value="1"/>
</dbReference>
<feature type="transmembrane region" description="Helical" evidence="2">
    <location>
        <begin position="389"/>
        <end position="409"/>
    </location>
</feature>
<dbReference type="GO" id="GO:0005886">
    <property type="term" value="C:plasma membrane"/>
    <property type="evidence" value="ECO:0007669"/>
    <property type="project" value="UniProtKB-SubCell"/>
</dbReference>
<dbReference type="AlphaFoldDB" id="A0A6N7S2G9"/>
<dbReference type="SUPFAM" id="SSF103473">
    <property type="entry name" value="MFS general substrate transporter"/>
    <property type="match status" value="1"/>
</dbReference>
<comment type="subcellular location">
    <subcellularLocation>
        <location evidence="1">Cell membrane</location>
        <topology evidence="1">Multi-pass membrane protein</topology>
    </subcellularLocation>
</comment>
<keyword evidence="2" id="KW-1133">Transmembrane helix</keyword>
<feature type="transmembrane region" description="Helical" evidence="2">
    <location>
        <begin position="115"/>
        <end position="136"/>
    </location>
</feature>
<feature type="transmembrane region" description="Helical" evidence="2">
    <location>
        <begin position="319"/>
        <end position="337"/>
    </location>
</feature>
<dbReference type="InterPro" id="IPR011701">
    <property type="entry name" value="MFS"/>
</dbReference>
<feature type="transmembrane region" description="Helical" evidence="2">
    <location>
        <begin position="229"/>
        <end position="252"/>
    </location>
</feature>
<dbReference type="EMBL" id="WKPI01000001">
    <property type="protein sequence ID" value="MSC31630.1"/>
    <property type="molecule type" value="Genomic_DNA"/>
</dbReference>
<evidence type="ECO:0000313" key="3">
    <source>
        <dbReference type="EMBL" id="MSA87835.1"/>
    </source>
</evidence>
<dbReference type="EMBL" id="WKPJ01000001">
    <property type="protein sequence ID" value="MSA87835.1"/>
    <property type="molecule type" value="Genomic_DNA"/>
</dbReference>
<feature type="transmembrane region" description="Helical" evidence="2">
    <location>
        <begin position="90"/>
        <end position="109"/>
    </location>
</feature>
<accession>A0A6N7S2G9</accession>
<feature type="transmembrane region" description="Helical" evidence="2">
    <location>
        <begin position="27"/>
        <end position="51"/>
    </location>
</feature>
<dbReference type="GO" id="GO:0022857">
    <property type="term" value="F:transmembrane transporter activity"/>
    <property type="evidence" value="ECO:0007669"/>
    <property type="project" value="InterPro"/>
</dbReference>
<dbReference type="PANTHER" id="PTHR23526:SF2">
    <property type="entry name" value="MAJOR FACILITATOR SUPERFAMILY (MFS) PROFILE DOMAIN-CONTAINING PROTEIN"/>
    <property type="match status" value="1"/>
</dbReference>
<proteinExistence type="predicted"/>
<name>A0A6N7S2G9_9FIRM</name>
<gene>
    <name evidence="4" type="ORF">GKD88_00615</name>
    <name evidence="3" type="ORF">GKE08_00610</name>
</gene>
<feature type="transmembrane region" description="Helical" evidence="2">
    <location>
        <begin position="157"/>
        <end position="177"/>
    </location>
</feature>
<evidence type="ECO:0000313" key="4">
    <source>
        <dbReference type="EMBL" id="MSC31630.1"/>
    </source>
</evidence>
<evidence type="ECO:0000256" key="1">
    <source>
        <dbReference type="ARBA" id="ARBA00004651"/>
    </source>
</evidence>
<keyword evidence="2" id="KW-0472">Membrane</keyword>
<evidence type="ECO:0000256" key="2">
    <source>
        <dbReference type="SAM" id="Phobius"/>
    </source>
</evidence>
<dbReference type="OrthoDB" id="2086294at2"/>
<dbReference type="Pfam" id="PF07690">
    <property type="entry name" value="MFS_1"/>
    <property type="match status" value="1"/>
</dbReference>
<feature type="transmembrane region" description="Helical" evidence="2">
    <location>
        <begin position="364"/>
        <end position="383"/>
    </location>
</feature>
<dbReference type="Gene3D" id="1.20.1250.20">
    <property type="entry name" value="MFS general substrate transporter like domains"/>
    <property type="match status" value="2"/>
</dbReference>
<keyword evidence="2" id="KW-0812">Transmembrane</keyword>
<feature type="transmembrane region" description="Helical" evidence="2">
    <location>
        <begin position="57"/>
        <end position="78"/>
    </location>
</feature>
<organism evidence="3 5">
    <name type="scientific">Holdemania massiliensis</name>
    <dbReference type="NCBI Taxonomy" id="1468449"/>
    <lineage>
        <taxon>Bacteria</taxon>
        <taxon>Bacillati</taxon>
        <taxon>Bacillota</taxon>
        <taxon>Erysipelotrichia</taxon>
        <taxon>Erysipelotrichales</taxon>
        <taxon>Erysipelotrichaceae</taxon>
        <taxon>Holdemania</taxon>
    </lineage>
</organism>
<dbReference type="InterPro" id="IPR052528">
    <property type="entry name" value="Sugar_transport-like"/>
</dbReference>
<evidence type="ECO:0000313" key="6">
    <source>
        <dbReference type="Proteomes" id="UP000480929"/>
    </source>
</evidence>
<sequence length="424" mass="47158">MILKTKKGNDVSRGIVVMKALSGNERLLILINCFYNLANAMSAVFMNVYLYAYTGSLVVMSIYTIVRIGLYPFFFTIGGKWAQKHRFSQTLTVGLIFIMFSLLFVLGASDGFEQIPQLVYVVAALVGIGEGLYWLSINSLNQIVSTAETRSLFISDIGIFNNLSAIIAPLISTFIIELAGSDTAGYVEIFKIVLVIYGLIALLSTRISARSVNRGFSVLKRMKLDDPQWRYCMISTFLYGMRDSLILTLAGLLVYNATNGSGSAYGKLLAVFAVLTILAYAWVSRTMRRRNRMRYYQIGAVLIASSTIVLVLWPTLAGAVYYGVVNAIATPMYANPYQIIMMNAIQDYAETENIVGRVIAKESYLSIGRCLGMVMIVLCSWILPESLYLPAAVVLCSLFPVILVVYATFYHKQRDHQKQLGIVR</sequence>
<keyword evidence="6" id="KW-1185">Reference proteome</keyword>
<feature type="transmembrane region" description="Helical" evidence="2">
    <location>
        <begin position="295"/>
        <end position="313"/>
    </location>
</feature>
<protein>
    <submittedName>
        <fullName evidence="3">MFS transporter</fullName>
    </submittedName>
</protein>
<feature type="transmembrane region" description="Helical" evidence="2">
    <location>
        <begin position="264"/>
        <end position="283"/>
    </location>
</feature>
<reference evidence="5 6" key="1">
    <citation type="journal article" date="2019" name="Nat. Med.">
        <title>A library of human gut bacterial isolates paired with longitudinal multiomics data enables mechanistic microbiome research.</title>
        <authorList>
            <person name="Poyet M."/>
            <person name="Groussin M."/>
            <person name="Gibbons S.M."/>
            <person name="Avila-Pacheco J."/>
            <person name="Jiang X."/>
            <person name="Kearney S.M."/>
            <person name="Perrotta A.R."/>
            <person name="Berdy B."/>
            <person name="Zhao S."/>
            <person name="Lieberman T.D."/>
            <person name="Swanson P.K."/>
            <person name="Smith M."/>
            <person name="Roesemann S."/>
            <person name="Alexander J.E."/>
            <person name="Rich S.A."/>
            <person name="Livny J."/>
            <person name="Vlamakis H."/>
            <person name="Clish C."/>
            <person name="Bullock K."/>
            <person name="Deik A."/>
            <person name="Scott J."/>
            <person name="Pierce K.A."/>
            <person name="Xavier R.J."/>
            <person name="Alm E.J."/>
        </authorList>
    </citation>
    <scope>NUCLEOTIDE SEQUENCE [LARGE SCALE GENOMIC DNA]</scope>
    <source>
        <strain evidence="3 5">BIOML-A4</strain>
        <strain evidence="4 6">BIOML-A5</strain>
    </source>
</reference>
<dbReference type="Proteomes" id="UP000480929">
    <property type="component" value="Unassembled WGS sequence"/>
</dbReference>
<evidence type="ECO:0000313" key="5">
    <source>
        <dbReference type="Proteomes" id="UP000433575"/>
    </source>
</evidence>
<feature type="transmembrane region" description="Helical" evidence="2">
    <location>
        <begin position="189"/>
        <end position="209"/>
    </location>
</feature>
<dbReference type="InterPro" id="IPR036259">
    <property type="entry name" value="MFS_trans_sf"/>
</dbReference>
<comment type="caution">
    <text evidence="3">The sequence shown here is derived from an EMBL/GenBank/DDBJ whole genome shotgun (WGS) entry which is preliminary data.</text>
</comment>